<evidence type="ECO:0000256" key="2">
    <source>
        <dbReference type="ARBA" id="ARBA00004651"/>
    </source>
</evidence>
<dbReference type="GO" id="GO:0005886">
    <property type="term" value="C:plasma membrane"/>
    <property type="evidence" value="ECO:0007669"/>
    <property type="project" value="UniProtKB-SubCell"/>
</dbReference>
<protein>
    <submittedName>
        <fullName evidence="13">THUMP domain-containing protein</fullName>
    </submittedName>
</protein>
<evidence type="ECO:0000313" key="13">
    <source>
        <dbReference type="WBParaSite" id="L893_g8596.t1"/>
    </source>
</evidence>
<evidence type="ECO:0000256" key="9">
    <source>
        <dbReference type="ARBA" id="ARBA00023065"/>
    </source>
</evidence>
<dbReference type="Pfam" id="PF00876">
    <property type="entry name" value="Innexin"/>
    <property type="match status" value="1"/>
</dbReference>
<comment type="subcellular location">
    <subcellularLocation>
        <location evidence="1">Cell junction</location>
        <location evidence="1">Gap junction</location>
    </subcellularLocation>
    <subcellularLocation>
        <location evidence="2">Cell membrane</location>
        <topology evidence="2">Multi-pass membrane protein</topology>
    </subcellularLocation>
</comment>
<evidence type="ECO:0000256" key="3">
    <source>
        <dbReference type="ARBA" id="ARBA00022448"/>
    </source>
</evidence>
<keyword evidence="10" id="KW-0472">Membrane</keyword>
<keyword evidence="4" id="KW-1003">Cell membrane</keyword>
<keyword evidence="5" id="KW-0812">Transmembrane</keyword>
<keyword evidence="12" id="KW-1185">Reference proteome</keyword>
<evidence type="ECO:0000256" key="8">
    <source>
        <dbReference type="ARBA" id="ARBA00022989"/>
    </source>
</evidence>
<evidence type="ECO:0000256" key="5">
    <source>
        <dbReference type="ARBA" id="ARBA00022692"/>
    </source>
</evidence>
<keyword evidence="7" id="KW-0965">Cell junction</keyword>
<evidence type="ECO:0000256" key="6">
    <source>
        <dbReference type="ARBA" id="ARBA00022868"/>
    </source>
</evidence>
<dbReference type="GO" id="GO:0005921">
    <property type="term" value="C:gap junction"/>
    <property type="evidence" value="ECO:0007669"/>
    <property type="project" value="UniProtKB-SubCell"/>
</dbReference>
<dbReference type="InterPro" id="IPR000990">
    <property type="entry name" value="Innexin"/>
</dbReference>
<evidence type="ECO:0000256" key="11">
    <source>
        <dbReference type="ARBA" id="ARBA00023303"/>
    </source>
</evidence>
<proteinExistence type="predicted"/>
<reference evidence="13" key="1">
    <citation type="submission" date="2016-11" db="UniProtKB">
        <authorList>
            <consortium name="WormBaseParasite"/>
        </authorList>
    </citation>
    <scope>IDENTIFICATION</scope>
</reference>
<keyword evidence="9" id="KW-0406">Ion transport</keyword>
<keyword evidence="6" id="KW-0303">Gap junction</keyword>
<dbReference type="AlphaFoldDB" id="A0A1I8AR53"/>
<evidence type="ECO:0000256" key="10">
    <source>
        <dbReference type="ARBA" id="ARBA00023136"/>
    </source>
</evidence>
<keyword evidence="8" id="KW-1133">Transmembrane helix</keyword>
<dbReference type="Proteomes" id="UP000095287">
    <property type="component" value="Unplaced"/>
</dbReference>
<evidence type="ECO:0000256" key="1">
    <source>
        <dbReference type="ARBA" id="ARBA00004610"/>
    </source>
</evidence>
<dbReference type="WBParaSite" id="L893_g8596.t1">
    <property type="protein sequence ID" value="L893_g8596.t1"/>
    <property type="gene ID" value="L893_g8596"/>
</dbReference>
<evidence type="ECO:0000256" key="7">
    <source>
        <dbReference type="ARBA" id="ARBA00022949"/>
    </source>
</evidence>
<sequence>MLSNYLEKIDPTTTHSARRKALVRRFVAEKLRSDGVFLLRLVASNGGDMVACELVATLWADFVAESARRADAERPLLKGPVEEEDDF</sequence>
<evidence type="ECO:0000256" key="4">
    <source>
        <dbReference type="ARBA" id="ARBA00022475"/>
    </source>
</evidence>
<dbReference type="GO" id="GO:0034220">
    <property type="term" value="P:monoatomic ion transmembrane transport"/>
    <property type="evidence" value="ECO:0007669"/>
    <property type="project" value="UniProtKB-KW"/>
</dbReference>
<keyword evidence="3" id="KW-0813">Transport</keyword>
<evidence type="ECO:0000313" key="12">
    <source>
        <dbReference type="Proteomes" id="UP000095287"/>
    </source>
</evidence>
<keyword evidence="11" id="KW-0407">Ion channel</keyword>
<organism evidence="12 13">
    <name type="scientific">Steinernema glaseri</name>
    <dbReference type="NCBI Taxonomy" id="37863"/>
    <lineage>
        <taxon>Eukaryota</taxon>
        <taxon>Metazoa</taxon>
        <taxon>Ecdysozoa</taxon>
        <taxon>Nematoda</taxon>
        <taxon>Chromadorea</taxon>
        <taxon>Rhabditida</taxon>
        <taxon>Tylenchina</taxon>
        <taxon>Panagrolaimomorpha</taxon>
        <taxon>Strongyloidoidea</taxon>
        <taxon>Steinernematidae</taxon>
        <taxon>Steinernema</taxon>
    </lineage>
</organism>
<accession>A0A1I8AR53</accession>
<name>A0A1I8AR53_9BILA</name>